<keyword evidence="2" id="KW-1185">Reference proteome</keyword>
<proteinExistence type="predicted"/>
<dbReference type="Proteomes" id="UP000475117">
    <property type="component" value="Chromosome"/>
</dbReference>
<gene>
    <name evidence="1" type="ORF">G3M56_003850</name>
</gene>
<dbReference type="KEGG" id="soa:G3M56_003850"/>
<dbReference type="EMBL" id="CP066776">
    <property type="protein sequence ID" value="QQL45731.1"/>
    <property type="molecule type" value="Genomic_DNA"/>
</dbReference>
<sequence length="600" mass="64503">MTSSPSPVPLGFADQVDAAAALIFPSDSPTAMRIGQHTTSLREDSARLKERGMGDVPTIALVGKVGEGKSWLAQCFLNGDTASAHVREMVRSGQNAGDRTHQLIWLGESAPFSARSHDELFVRVPTSSMLDLGTPYALADSPGYSDHDPTLEALSSVAITSASVKILATSVSQIRDGSLLPFVRSMDGATIVPVVRFRPEGGSAQLPSDDIISDCRREIAQWSEAAPHCHFAAPLFVPDAGVAGQEEAEAIARKELTETLQPILADRAALDDRIDIQLRERLAIARQDIAQTLEPFRQRIGAPVEQLNQLTAEAGASIEDELIGNNDVLRGAVRARFRGDALDRTPILLFPYRSLLGILGLTLGAWDRVIFATMGSVPSLVLSAWQAAKSFKDGKPLNASLRDDLRSKVQESLQDRFADTLRAFAIGLESVAETGTTTPPERHSITLRGLAGLEMKSRTIIDDEIRGHRVNGVVLWLGGIVATAGFWTLMAGPIAGLYSDYLMNLLADLKAGSFSWKAYPTPSASLWLTSLLLSLAPTVVVAMLVMASACGGSRVRRTTKAIRKALGAEIGRRFGEEKLKVEINDPKLEAARKLLGVSSS</sequence>
<evidence type="ECO:0000313" key="2">
    <source>
        <dbReference type="Proteomes" id="UP000475117"/>
    </source>
</evidence>
<accession>A0A6B3L603</accession>
<evidence type="ECO:0000313" key="1">
    <source>
        <dbReference type="EMBL" id="QQL45731.1"/>
    </source>
</evidence>
<reference evidence="1 2" key="1">
    <citation type="submission" date="2020-12" db="EMBL/GenBank/DDBJ databases">
        <title>Sulforoseuscoccus oceanibium gen. nov., sp. nov., a representative of the phylum Verrucomicrobia with special cytoplasmic membrane, and proposal of Sulforoseuscoccusaceae fam. nov.</title>
        <authorList>
            <person name="Xi F."/>
        </authorList>
    </citation>
    <scope>NUCLEOTIDE SEQUENCE [LARGE SCALE GENOMIC DNA]</scope>
    <source>
        <strain evidence="1 2">T37</strain>
    </source>
</reference>
<dbReference type="AlphaFoldDB" id="A0A6B3L603"/>
<dbReference type="RefSeq" id="WP_164365057.1">
    <property type="nucleotide sequence ID" value="NZ_CP066776.1"/>
</dbReference>
<protein>
    <submittedName>
        <fullName evidence="1">Uncharacterized protein</fullName>
    </submittedName>
</protein>
<name>A0A6B3L603_9BACT</name>
<organism evidence="1 2">
    <name type="scientific">Sulfuriroseicoccus oceanibius</name>
    <dbReference type="NCBI Taxonomy" id="2707525"/>
    <lineage>
        <taxon>Bacteria</taxon>
        <taxon>Pseudomonadati</taxon>
        <taxon>Verrucomicrobiota</taxon>
        <taxon>Verrucomicrobiia</taxon>
        <taxon>Verrucomicrobiales</taxon>
        <taxon>Verrucomicrobiaceae</taxon>
        <taxon>Sulfuriroseicoccus</taxon>
    </lineage>
</organism>